<dbReference type="AlphaFoldDB" id="A0A7M2YZQ4"/>
<dbReference type="InterPro" id="IPR000600">
    <property type="entry name" value="ROK"/>
</dbReference>
<dbReference type="PANTHER" id="PTHR18964:SF149">
    <property type="entry name" value="BIFUNCTIONAL UDP-N-ACETYLGLUCOSAMINE 2-EPIMERASE_N-ACETYLMANNOSAMINE KINASE"/>
    <property type="match status" value="1"/>
</dbReference>
<dbReference type="GO" id="GO:0016301">
    <property type="term" value="F:kinase activity"/>
    <property type="evidence" value="ECO:0007669"/>
    <property type="project" value="UniProtKB-KW"/>
</dbReference>
<sequence>MKGGVDLGGTKIQAVVSDGTALVLGRARRETPRSGGPEAIVLELAEALRAALDDAGVEPMGLSGVGVGAPGSIEPDTGVVVQVANIEGWEAPFPLGPALAEEIGRPVAVGNDVNVAVEAERRFGAGRGFDSFLGVFWGTGVGGGIVMDGRMLAGRGSAGEIGHVCAKPGGRRCNCGLDGCVEAYAGRGALEERARELAKERKTVLCEIMEKRGRDRLTSGVWLRALQAGDTVAEELIERAVQALGVGIGSAVTLLDVEAVVVGGGLGERLGPEWLQRIEHAARAHTFFREPPAYRLAELGDLGGAIGASLIAP</sequence>
<comment type="caution">
    <text evidence="2">The sequence shown here is derived from an EMBL/GenBank/DDBJ whole genome shotgun (WGS) entry which is preliminary data.</text>
</comment>
<dbReference type="PANTHER" id="PTHR18964">
    <property type="entry name" value="ROK (REPRESSOR, ORF, KINASE) FAMILY"/>
    <property type="match status" value="1"/>
</dbReference>
<reference evidence="3" key="2">
    <citation type="journal article" date="2019" name="MicrobiologyOpen">
        <title>High-quality draft genome sequence of Gaiella occulta isolated from a 150 meter deep mineral water borehole and comparison with the genome sequences of other deep-branching lineages of the phylum Actinobacteria.</title>
        <authorList>
            <person name="Severino R."/>
            <person name="Froufe H.J.C."/>
            <person name="Barroso C."/>
            <person name="Albuquerque L."/>
            <person name="Lobo-da-Cunha A."/>
            <person name="da Costa M.S."/>
            <person name="Egas C."/>
        </authorList>
    </citation>
    <scope>NUCLEOTIDE SEQUENCE [LARGE SCALE GENOMIC DNA]</scope>
    <source>
        <strain evidence="3">F2-233</strain>
    </source>
</reference>
<evidence type="ECO:0000313" key="3">
    <source>
        <dbReference type="Proteomes" id="UP000254134"/>
    </source>
</evidence>
<dbReference type="Pfam" id="PF00480">
    <property type="entry name" value="ROK"/>
    <property type="match status" value="1"/>
</dbReference>
<dbReference type="InterPro" id="IPR043129">
    <property type="entry name" value="ATPase_NBD"/>
</dbReference>
<evidence type="ECO:0000313" key="2">
    <source>
        <dbReference type="EMBL" id="RDI75499.1"/>
    </source>
</evidence>
<keyword evidence="3" id="KW-1185">Reference proteome</keyword>
<comment type="similarity">
    <text evidence="1">Belongs to the ROK (NagC/XylR) family.</text>
</comment>
<dbReference type="EMBL" id="QQZY01000002">
    <property type="protein sequence ID" value="RDI75499.1"/>
    <property type="molecule type" value="Genomic_DNA"/>
</dbReference>
<organism evidence="2 3">
    <name type="scientific">Gaiella occulta</name>
    <dbReference type="NCBI Taxonomy" id="1002870"/>
    <lineage>
        <taxon>Bacteria</taxon>
        <taxon>Bacillati</taxon>
        <taxon>Actinomycetota</taxon>
        <taxon>Thermoleophilia</taxon>
        <taxon>Gaiellales</taxon>
        <taxon>Gaiellaceae</taxon>
        <taxon>Gaiella</taxon>
    </lineage>
</organism>
<keyword evidence="2" id="KW-0418">Kinase</keyword>
<dbReference type="Gene3D" id="3.30.420.40">
    <property type="match status" value="2"/>
</dbReference>
<dbReference type="RefSeq" id="WP_220150483.1">
    <property type="nucleotide sequence ID" value="NZ_QQZY01000002.1"/>
</dbReference>
<dbReference type="Proteomes" id="UP000254134">
    <property type="component" value="Unassembled WGS sequence"/>
</dbReference>
<dbReference type="SUPFAM" id="SSF53067">
    <property type="entry name" value="Actin-like ATPase domain"/>
    <property type="match status" value="1"/>
</dbReference>
<name>A0A7M2YZQ4_9ACTN</name>
<protein>
    <submittedName>
        <fullName evidence="2">Transcriptional regulator/sugar kinase</fullName>
    </submittedName>
</protein>
<accession>A0A7M2YZQ4</accession>
<evidence type="ECO:0000256" key="1">
    <source>
        <dbReference type="ARBA" id="ARBA00006479"/>
    </source>
</evidence>
<proteinExistence type="inferred from homology"/>
<gene>
    <name evidence="2" type="ORF">Gocc_1297</name>
</gene>
<keyword evidence="2" id="KW-0808">Transferase</keyword>
<reference evidence="2 3" key="1">
    <citation type="submission" date="2018-07" db="EMBL/GenBank/DDBJ databases">
        <title>High-quality-draft genome sequence of Gaiella occulta.</title>
        <authorList>
            <person name="Severino R."/>
            <person name="Froufe H.J.C."/>
            <person name="Rainey F.A."/>
            <person name="Barroso C."/>
            <person name="Albuquerque L."/>
            <person name="Lobo-Da-Cunha A."/>
            <person name="Da Costa M.S."/>
            <person name="Egas C."/>
        </authorList>
    </citation>
    <scope>NUCLEOTIDE SEQUENCE [LARGE SCALE GENOMIC DNA]</scope>
    <source>
        <strain evidence="2 3">F2-233</strain>
    </source>
</reference>